<evidence type="ECO:0000313" key="14">
    <source>
        <dbReference type="Proteomes" id="UP000734854"/>
    </source>
</evidence>
<feature type="transmembrane region" description="Helical" evidence="12">
    <location>
        <begin position="35"/>
        <end position="56"/>
    </location>
</feature>
<name>A0A8J5L904_ZINOF</name>
<comment type="similarity">
    <text evidence="10">Belongs to the glycosyltransferase 8 family. Glycogenin subfamily.</text>
</comment>
<evidence type="ECO:0000256" key="10">
    <source>
        <dbReference type="ARBA" id="ARBA00038162"/>
    </source>
</evidence>
<dbReference type="Pfam" id="PF01501">
    <property type="entry name" value="Glyco_transf_8"/>
    <property type="match status" value="1"/>
</dbReference>
<dbReference type="EMBL" id="JACMSC010000010">
    <property type="protein sequence ID" value="KAG6504850.1"/>
    <property type="molecule type" value="Genomic_DNA"/>
</dbReference>
<gene>
    <name evidence="13" type="ORF">ZIOFF_037198</name>
</gene>
<dbReference type="SUPFAM" id="SSF53448">
    <property type="entry name" value="Nucleotide-diphospho-sugar transferases"/>
    <property type="match status" value="1"/>
</dbReference>
<dbReference type="GO" id="GO:0016757">
    <property type="term" value="F:glycosyltransferase activity"/>
    <property type="evidence" value="ECO:0007669"/>
    <property type="project" value="UniProtKB-KW"/>
</dbReference>
<evidence type="ECO:0000256" key="4">
    <source>
        <dbReference type="ARBA" id="ARBA00022692"/>
    </source>
</evidence>
<evidence type="ECO:0000256" key="7">
    <source>
        <dbReference type="ARBA" id="ARBA00023136"/>
    </source>
</evidence>
<dbReference type="AlphaFoldDB" id="A0A8J5L904"/>
<protein>
    <recommendedName>
        <fullName evidence="11">Hexosyltransferase</fullName>
        <ecNumber evidence="11">2.4.1.-</ecNumber>
    </recommendedName>
</protein>
<reference evidence="13 14" key="1">
    <citation type="submission" date="2020-08" db="EMBL/GenBank/DDBJ databases">
        <title>Plant Genome Project.</title>
        <authorList>
            <person name="Zhang R.-G."/>
        </authorList>
    </citation>
    <scope>NUCLEOTIDE SEQUENCE [LARGE SCALE GENOMIC DNA]</scope>
    <source>
        <tissue evidence="13">Rhizome</tissue>
    </source>
</reference>
<sequence length="582" mass="64943">MPFAENYSSLACALMAMCFFGGGSAMKAVASKALVIKINVAFLSFFVFAYVALLLLRPASFYDDSGNCALRGGCLFMKKAEGGGLLKKGNRTVMETTAAPSFLKALGGGARVALVNMAEEEAEQWGVHRRAAVAVAFEPVSEHLEWKDLFPEWIDEEEENEGPSCPEIPLPALPAGEVDAVLALLPCGGRGGRDVGRLQVHLAAASVAARRGRRDSRGRVRVALRACAAAPPPMMEVFRCDEVVAREGEWWVYAAEAARLEEKLALPVGSCNLAMPLWEKGTDVVYDASKLAAPASAGRREAYVTVLHSSEAYVCGAVALAHSIRRTGSTRELVLLHDRSIAGEKLRALAAAGWSLREIERIRNPRAERGTYNEYNYSKLRLWQLTDYHKLIFIDADILVLRNLDPLFHFPQISAAGNDGVIFNSGVMVIEPSNCTFRALMARRADVVSYNGGDQGFLNEVFVWWHRLPRRVNFLKNIWSNTTAEASVKNRLFAADPPELYAIHYLGIKPWNCRREYDCNWNVGDQRSYASDPAHATWWRVHDAMDEVLRPFCRMTEARRAELEEERRWAEEMRLPDGHWRH</sequence>
<dbReference type="Gene3D" id="3.90.550.10">
    <property type="entry name" value="Spore Coat Polysaccharide Biosynthesis Protein SpsA, Chain A"/>
    <property type="match status" value="1"/>
</dbReference>
<evidence type="ECO:0000256" key="1">
    <source>
        <dbReference type="ARBA" id="ARBA00004323"/>
    </source>
</evidence>
<evidence type="ECO:0000256" key="6">
    <source>
        <dbReference type="ARBA" id="ARBA00022989"/>
    </source>
</evidence>
<evidence type="ECO:0000256" key="3">
    <source>
        <dbReference type="ARBA" id="ARBA00022679"/>
    </source>
</evidence>
<dbReference type="EC" id="2.4.1.-" evidence="11"/>
<dbReference type="CDD" id="cd02537">
    <property type="entry name" value="GT8_Glycogenin"/>
    <property type="match status" value="1"/>
</dbReference>
<evidence type="ECO:0000256" key="8">
    <source>
        <dbReference type="ARBA" id="ARBA00023211"/>
    </source>
</evidence>
<evidence type="ECO:0000256" key="9">
    <source>
        <dbReference type="ARBA" id="ARBA00023316"/>
    </source>
</evidence>
<keyword evidence="6 12" id="KW-1133">Transmembrane helix</keyword>
<keyword evidence="8" id="KW-0464">Manganese</keyword>
<evidence type="ECO:0000256" key="11">
    <source>
        <dbReference type="RuleBase" id="RU362027"/>
    </source>
</evidence>
<keyword evidence="7 12" id="KW-0472">Membrane</keyword>
<keyword evidence="5" id="KW-0479">Metal-binding</keyword>
<evidence type="ECO:0000313" key="13">
    <source>
        <dbReference type="EMBL" id="KAG6504850.1"/>
    </source>
</evidence>
<evidence type="ECO:0000256" key="12">
    <source>
        <dbReference type="SAM" id="Phobius"/>
    </source>
</evidence>
<dbReference type="GO" id="GO:0071555">
    <property type="term" value="P:cell wall organization"/>
    <property type="evidence" value="ECO:0007669"/>
    <property type="project" value="UniProtKB-KW"/>
</dbReference>
<dbReference type="InterPro" id="IPR002495">
    <property type="entry name" value="Glyco_trans_8"/>
</dbReference>
<organism evidence="13 14">
    <name type="scientific">Zingiber officinale</name>
    <name type="common">Ginger</name>
    <name type="synonym">Amomum zingiber</name>
    <dbReference type="NCBI Taxonomy" id="94328"/>
    <lineage>
        <taxon>Eukaryota</taxon>
        <taxon>Viridiplantae</taxon>
        <taxon>Streptophyta</taxon>
        <taxon>Embryophyta</taxon>
        <taxon>Tracheophyta</taxon>
        <taxon>Spermatophyta</taxon>
        <taxon>Magnoliopsida</taxon>
        <taxon>Liliopsida</taxon>
        <taxon>Zingiberales</taxon>
        <taxon>Zingiberaceae</taxon>
        <taxon>Zingiber</taxon>
    </lineage>
</organism>
<keyword evidence="4 12" id="KW-0812">Transmembrane</keyword>
<keyword evidence="3" id="KW-0808">Transferase</keyword>
<dbReference type="InterPro" id="IPR029044">
    <property type="entry name" value="Nucleotide-diphossugar_trans"/>
</dbReference>
<keyword evidence="2" id="KW-0328">Glycosyltransferase</keyword>
<keyword evidence="14" id="KW-1185">Reference proteome</keyword>
<accession>A0A8J5L904</accession>
<keyword evidence="9" id="KW-0961">Cell wall biogenesis/degradation</keyword>
<proteinExistence type="inferred from homology"/>
<dbReference type="Proteomes" id="UP000734854">
    <property type="component" value="Unassembled WGS sequence"/>
</dbReference>
<evidence type="ECO:0000256" key="5">
    <source>
        <dbReference type="ARBA" id="ARBA00022723"/>
    </source>
</evidence>
<dbReference type="PANTHER" id="PTHR11183">
    <property type="entry name" value="GLYCOGENIN SUBFAMILY MEMBER"/>
    <property type="match status" value="1"/>
</dbReference>
<comment type="subcellular location">
    <subcellularLocation>
        <location evidence="1">Golgi apparatus membrane</location>
        <topology evidence="1">Single-pass type II membrane protein</topology>
    </subcellularLocation>
</comment>
<comment type="caution">
    <text evidence="13">The sequence shown here is derived from an EMBL/GenBank/DDBJ whole genome shotgun (WGS) entry which is preliminary data.</text>
</comment>
<dbReference type="InterPro" id="IPR050587">
    <property type="entry name" value="GNT1/Glycosyltrans_8"/>
</dbReference>
<dbReference type="GO" id="GO:0046872">
    <property type="term" value="F:metal ion binding"/>
    <property type="evidence" value="ECO:0007669"/>
    <property type="project" value="UniProtKB-KW"/>
</dbReference>
<dbReference type="FunFam" id="3.90.550.10:FF:000018">
    <property type="entry name" value="Hexosyltransferase"/>
    <property type="match status" value="1"/>
</dbReference>
<dbReference type="GO" id="GO:0000139">
    <property type="term" value="C:Golgi membrane"/>
    <property type="evidence" value="ECO:0007669"/>
    <property type="project" value="UniProtKB-SubCell"/>
</dbReference>
<evidence type="ECO:0000256" key="2">
    <source>
        <dbReference type="ARBA" id="ARBA00022676"/>
    </source>
</evidence>